<dbReference type="EMBL" id="BSPO01000003">
    <property type="protein sequence ID" value="GLS83573.1"/>
    <property type="molecule type" value="Genomic_DNA"/>
</dbReference>
<dbReference type="AlphaFoldDB" id="A0AA37TPZ0"/>
<organism evidence="1 2">
    <name type="scientific">Paraferrimonas haliotis</name>
    <dbReference type="NCBI Taxonomy" id="2013866"/>
    <lineage>
        <taxon>Bacteria</taxon>
        <taxon>Pseudomonadati</taxon>
        <taxon>Pseudomonadota</taxon>
        <taxon>Gammaproteobacteria</taxon>
        <taxon>Alteromonadales</taxon>
        <taxon>Ferrimonadaceae</taxon>
        <taxon>Paraferrimonas</taxon>
    </lineage>
</organism>
<dbReference type="Proteomes" id="UP001157439">
    <property type="component" value="Unassembled WGS sequence"/>
</dbReference>
<dbReference type="InterPro" id="IPR009912">
    <property type="entry name" value="DUF1451"/>
</dbReference>
<accession>A0AA37TPZ0</accession>
<proteinExistence type="predicted"/>
<gene>
    <name evidence="1" type="ORF">GCM10007894_15500</name>
</gene>
<evidence type="ECO:0000313" key="1">
    <source>
        <dbReference type="EMBL" id="GLS83573.1"/>
    </source>
</evidence>
<name>A0AA37TPZ0_9GAMM</name>
<keyword evidence="2" id="KW-1185">Reference proteome</keyword>
<comment type="caution">
    <text evidence="1">The sequence shown here is derived from an EMBL/GenBank/DDBJ whole genome shotgun (WGS) entry which is preliminary data.</text>
</comment>
<reference evidence="1 2" key="1">
    <citation type="journal article" date="2014" name="Int. J. Syst. Evol. Microbiol.">
        <title>Complete genome sequence of Corynebacterium casei LMG S-19264T (=DSM 44701T), isolated from a smear-ripened cheese.</title>
        <authorList>
            <consortium name="US DOE Joint Genome Institute (JGI-PGF)"/>
            <person name="Walter F."/>
            <person name="Albersmeier A."/>
            <person name="Kalinowski J."/>
            <person name="Ruckert C."/>
        </authorList>
    </citation>
    <scope>NUCLEOTIDE SEQUENCE [LARGE SCALE GENOMIC DNA]</scope>
    <source>
        <strain evidence="1 2">NBRC 112785</strain>
    </source>
</reference>
<dbReference type="Pfam" id="PF07295">
    <property type="entry name" value="DUF1451"/>
    <property type="match status" value="1"/>
</dbReference>
<dbReference type="RefSeq" id="WP_095500463.1">
    <property type="nucleotide sequence ID" value="NZ_BSPO01000003.1"/>
</dbReference>
<protein>
    <submittedName>
        <fullName evidence="1">DUF1451 domain-containing protein</fullName>
    </submittedName>
</protein>
<sequence length="172" mass="19597">MSERSTRLLTCYHELLMELQRKFQQQPELGMEALQKLMQGNRDYIELKAFADADELALVEGFVRRDIRALLHNRDANLANESPSLLLAEDTMWQWLFSASDQTQIDRQQLAHDLANDGHYLVGEVIGHGTLVCEGCHHQTHYQHPSIISACIECDGERFSRPQVSMSMLGGD</sequence>
<evidence type="ECO:0000313" key="2">
    <source>
        <dbReference type="Proteomes" id="UP001157439"/>
    </source>
</evidence>